<evidence type="ECO:0000313" key="4">
    <source>
        <dbReference type="EMBL" id="AXK32421.1"/>
    </source>
</evidence>
<evidence type="ECO:0000256" key="2">
    <source>
        <dbReference type="ARBA" id="ARBA00022801"/>
    </source>
</evidence>
<dbReference type="InterPro" id="IPR012223">
    <property type="entry name" value="TEII"/>
</dbReference>
<dbReference type="GO" id="GO:0008610">
    <property type="term" value="P:lipid biosynthetic process"/>
    <property type="evidence" value="ECO:0007669"/>
    <property type="project" value="TreeGrafter"/>
</dbReference>
<dbReference type="RefSeq" id="WP_245996377.1">
    <property type="nucleotide sequence ID" value="NZ_CP031320.1"/>
</dbReference>
<evidence type="ECO:0000256" key="1">
    <source>
        <dbReference type="ARBA" id="ARBA00007169"/>
    </source>
</evidence>
<accession>A0A345XLA5</accession>
<dbReference type="InterPro" id="IPR001031">
    <property type="entry name" value="Thioesterase"/>
</dbReference>
<protein>
    <submittedName>
        <fullName evidence="4">Thioesterase</fullName>
    </submittedName>
</protein>
<organism evidence="4 5">
    <name type="scientific">Streptomyces armeniacus</name>
    <dbReference type="NCBI Taxonomy" id="83291"/>
    <lineage>
        <taxon>Bacteria</taxon>
        <taxon>Bacillati</taxon>
        <taxon>Actinomycetota</taxon>
        <taxon>Actinomycetes</taxon>
        <taxon>Kitasatosporales</taxon>
        <taxon>Streptomycetaceae</taxon>
        <taxon>Streptomyces</taxon>
    </lineage>
</organism>
<gene>
    <name evidence="4" type="ORF">DVA86_06910</name>
</gene>
<keyword evidence="5" id="KW-1185">Reference proteome</keyword>
<dbReference type="Proteomes" id="UP000254425">
    <property type="component" value="Chromosome"/>
</dbReference>
<dbReference type="PANTHER" id="PTHR11487">
    <property type="entry name" value="THIOESTERASE"/>
    <property type="match status" value="1"/>
</dbReference>
<proteinExistence type="inferred from homology"/>
<dbReference type="AlphaFoldDB" id="A0A345XLA5"/>
<dbReference type="InterPro" id="IPR029058">
    <property type="entry name" value="AB_hydrolase_fold"/>
</dbReference>
<dbReference type="Gene3D" id="3.40.50.1820">
    <property type="entry name" value="alpha/beta hydrolase"/>
    <property type="match status" value="1"/>
</dbReference>
<dbReference type="PANTHER" id="PTHR11487:SF0">
    <property type="entry name" value="S-ACYL FATTY ACID SYNTHASE THIOESTERASE, MEDIUM CHAIN"/>
    <property type="match status" value="1"/>
</dbReference>
<evidence type="ECO:0000259" key="3">
    <source>
        <dbReference type="SMART" id="SM00824"/>
    </source>
</evidence>
<dbReference type="KEGG" id="sarm:DVA86_06910"/>
<dbReference type="GO" id="GO:0016787">
    <property type="term" value="F:hydrolase activity"/>
    <property type="evidence" value="ECO:0007669"/>
    <property type="project" value="UniProtKB-KW"/>
</dbReference>
<keyword evidence="2" id="KW-0378">Hydrolase</keyword>
<reference evidence="4 5" key="1">
    <citation type="submission" date="2018-07" db="EMBL/GenBank/DDBJ databases">
        <title>Draft genome of the type strain Streptomyces armeniacus ATCC 15676.</title>
        <authorList>
            <person name="Labana P."/>
            <person name="Gosse J.T."/>
            <person name="Boddy C.N."/>
        </authorList>
    </citation>
    <scope>NUCLEOTIDE SEQUENCE [LARGE SCALE GENOMIC DNA]</scope>
    <source>
        <strain evidence="4 5">ATCC 15676</strain>
    </source>
</reference>
<dbReference type="SUPFAM" id="SSF53474">
    <property type="entry name" value="alpha/beta-Hydrolases"/>
    <property type="match status" value="1"/>
</dbReference>
<dbReference type="InterPro" id="IPR020802">
    <property type="entry name" value="TesA-like"/>
</dbReference>
<name>A0A345XLA5_9ACTN</name>
<dbReference type="SMART" id="SM00824">
    <property type="entry name" value="PKS_TE"/>
    <property type="match status" value="1"/>
</dbReference>
<feature type="domain" description="Thioesterase TesA-like" evidence="3">
    <location>
        <begin position="26"/>
        <end position="251"/>
    </location>
</feature>
<dbReference type="Pfam" id="PF00975">
    <property type="entry name" value="Thioesterase"/>
    <property type="match status" value="1"/>
</dbReference>
<dbReference type="EMBL" id="CP031320">
    <property type="protein sequence ID" value="AXK32421.1"/>
    <property type="molecule type" value="Genomic_DNA"/>
</dbReference>
<evidence type="ECO:0000313" key="5">
    <source>
        <dbReference type="Proteomes" id="UP000254425"/>
    </source>
</evidence>
<comment type="similarity">
    <text evidence="1">Belongs to the thioesterase family.</text>
</comment>
<sequence>MTSSSGAEEIWIRRFHHGLPGGNRLVCFPHAGGSASYYYPFSQALAPRTEVLAVQYPGRQDRRREPLVDSIPRLADHIADALERQGADSAAYFGHSMGAVLAYEVAQRLRERAAQGPARLFVSGRRAPSRRRPGGPGRVHLRDDDGLVAELRKVGGTDPSFLNDRELLAEILPVTRNDYKAIETYVWADRPPLDCPITALVGDHDPQTTSDEAAAWAEHTTGAFDLRVFPGGHFYLDARRDDVTDVVTAALDPTPAVNTLEGNTA</sequence>